<feature type="domain" description="DUF985" evidence="1">
    <location>
        <begin position="13"/>
        <end position="149"/>
    </location>
</feature>
<organism evidence="2 3">
    <name type="scientific">Parafrankia irregularis</name>
    <dbReference type="NCBI Taxonomy" id="795642"/>
    <lineage>
        <taxon>Bacteria</taxon>
        <taxon>Bacillati</taxon>
        <taxon>Actinomycetota</taxon>
        <taxon>Actinomycetes</taxon>
        <taxon>Frankiales</taxon>
        <taxon>Frankiaceae</taxon>
        <taxon>Parafrankia</taxon>
    </lineage>
</organism>
<keyword evidence="3" id="KW-1185">Reference proteome</keyword>
<reference evidence="3" key="1">
    <citation type="submission" date="2015-11" db="EMBL/GenBank/DDBJ databases">
        <authorList>
            <person name="Varghese N."/>
        </authorList>
    </citation>
    <scope>NUCLEOTIDE SEQUENCE [LARGE SCALE GENOMIC DNA]</scope>
    <source>
        <strain evidence="3">DSM 45899</strain>
    </source>
</reference>
<evidence type="ECO:0000313" key="2">
    <source>
        <dbReference type="EMBL" id="CUU60519.1"/>
    </source>
</evidence>
<proteinExistence type="predicted"/>
<dbReference type="AlphaFoldDB" id="A0A0S4QY98"/>
<gene>
    <name evidence="2" type="ORF">Ga0074812_14138</name>
</gene>
<dbReference type="InterPro" id="IPR014710">
    <property type="entry name" value="RmlC-like_jellyroll"/>
</dbReference>
<dbReference type="EMBL" id="FAOZ01000041">
    <property type="protein sequence ID" value="CUU60519.1"/>
    <property type="molecule type" value="Genomic_DNA"/>
</dbReference>
<dbReference type="Gene3D" id="2.60.120.10">
    <property type="entry name" value="Jelly Rolls"/>
    <property type="match status" value="1"/>
</dbReference>
<evidence type="ECO:0000259" key="1">
    <source>
        <dbReference type="Pfam" id="PF06172"/>
    </source>
</evidence>
<evidence type="ECO:0000313" key="3">
    <source>
        <dbReference type="Proteomes" id="UP000198802"/>
    </source>
</evidence>
<protein>
    <recommendedName>
        <fullName evidence="1">DUF985 domain-containing protein</fullName>
    </recommendedName>
</protein>
<dbReference type="CDD" id="cd06121">
    <property type="entry name" value="cupin_YML079wp"/>
    <property type="match status" value="1"/>
</dbReference>
<sequence length="153" mass="16416">MAEPRPVPVPHPLIEALGLQPHPEGGWYRRTWQSPLELDAHGGVRPVATAISFLLLPGEVSHWHRVRSDELWFWQGGGALLLTEGGTQDAPGATTGYRLGPEPAVGGAERVQHLVPANVWQTARPAGAEHVLVGCVVAPGFDFADFELLDTPG</sequence>
<dbReference type="RefSeq" id="WP_091285575.1">
    <property type="nucleotide sequence ID" value="NZ_FAOZ01000041.1"/>
</dbReference>
<dbReference type="InterPro" id="IPR039935">
    <property type="entry name" value="YML079W-like"/>
</dbReference>
<name>A0A0S4QY98_9ACTN</name>
<dbReference type="InterPro" id="IPR009327">
    <property type="entry name" value="Cupin_DUF985"/>
</dbReference>
<dbReference type="PANTHER" id="PTHR33387">
    <property type="entry name" value="RMLC-LIKE JELLY ROLL FOLD PROTEIN"/>
    <property type="match status" value="1"/>
</dbReference>
<dbReference type="Proteomes" id="UP000198802">
    <property type="component" value="Unassembled WGS sequence"/>
</dbReference>
<dbReference type="Pfam" id="PF06172">
    <property type="entry name" value="Cupin_5"/>
    <property type="match status" value="1"/>
</dbReference>
<dbReference type="PANTHER" id="PTHR33387:SF3">
    <property type="entry name" value="DUF985 DOMAIN-CONTAINING PROTEIN"/>
    <property type="match status" value="1"/>
</dbReference>
<dbReference type="InterPro" id="IPR011051">
    <property type="entry name" value="RmlC_Cupin_sf"/>
</dbReference>
<dbReference type="SUPFAM" id="SSF51182">
    <property type="entry name" value="RmlC-like cupins"/>
    <property type="match status" value="1"/>
</dbReference>
<accession>A0A0S4QY98</accession>